<evidence type="ECO:0000313" key="2">
    <source>
        <dbReference type="EMBL" id="AWH93427.1"/>
    </source>
</evidence>
<sequence length="274" mass="29286">MEVVLLGTGAADGWPNPFCRCTSCGEARRLGVVRGQTCALVDDELLIDCGPEAPGAAVRLGRTLASVRHLVITHAHADHLGPQALLYRSWVPEAGGLEVVGPADALEVCRPWVGPDDPVRFLPVVAGDRLTVGGYDVRVLPARHRVFRDGDAVLYDLTGPDGTRVLWATDTGPWDEDWFAAVRDARFDAVFLEETLGDREELSPAHLGLARFGGMLARLREVGAVADATEVVAVHLGHHNPPPDVLAARLRGLGARAGVDGEVVCCGRGRRAPR</sequence>
<name>A0A2S1RAW5_9ACTN</name>
<accession>A0A2S1RAW5</accession>
<organism evidence="2 3">
    <name type="scientific">Dietzia lutea</name>
    <dbReference type="NCBI Taxonomy" id="546160"/>
    <lineage>
        <taxon>Bacteria</taxon>
        <taxon>Bacillati</taxon>
        <taxon>Actinomycetota</taxon>
        <taxon>Actinomycetes</taxon>
        <taxon>Mycobacteriales</taxon>
        <taxon>Dietziaceae</taxon>
        <taxon>Dietzia</taxon>
    </lineage>
</organism>
<evidence type="ECO:0000259" key="1">
    <source>
        <dbReference type="SMART" id="SM00849"/>
    </source>
</evidence>
<dbReference type="AlphaFoldDB" id="A0A2S1RAW5"/>
<protein>
    <submittedName>
        <fullName evidence="2">Cobalamin biosynthesis protein CobU</fullName>
    </submittedName>
</protein>
<evidence type="ECO:0000313" key="3">
    <source>
        <dbReference type="Proteomes" id="UP000244928"/>
    </source>
</evidence>
<dbReference type="SUPFAM" id="SSF56281">
    <property type="entry name" value="Metallo-hydrolase/oxidoreductase"/>
    <property type="match status" value="1"/>
</dbReference>
<dbReference type="InterPro" id="IPR036866">
    <property type="entry name" value="RibonucZ/Hydroxyglut_hydro"/>
</dbReference>
<dbReference type="EMBL" id="CP015449">
    <property type="protein sequence ID" value="AWH93427.1"/>
    <property type="molecule type" value="Genomic_DNA"/>
</dbReference>
<dbReference type="KEGG" id="dlu:A6035_15940"/>
<dbReference type="Proteomes" id="UP000244928">
    <property type="component" value="Chromosome"/>
</dbReference>
<dbReference type="SMART" id="SM00849">
    <property type="entry name" value="Lactamase_B"/>
    <property type="match status" value="1"/>
</dbReference>
<dbReference type="InterPro" id="IPR001279">
    <property type="entry name" value="Metallo-B-lactamas"/>
</dbReference>
<dbReference type="Gene3D" id="3.60.15.10">
    <property type="entry name" value="Ribonuclease Z/Hydroxyacylglutathione hydrolase-like"/>
    <property type="match status" value="1"/>
</dbReference>
<reference evidence="2 3" key="1">
    <citation type="submission" date="2016-04" db="EMBL/GenBank/DDBJ databases">
        <title>Complete genome sequence of Dietzia lutea YIM 80766T, a strain isolated from desert soil in Egypt.</title>
        <authorList>
            <person name="Zhao J."/>
            <person name="Hu B."/>
            <person name="Geng S."/>
            <person name="Nie Y."/>
            <person name="Tang Y."/>
        </authorList>
    </citation>
    <scope>NUCLEOTIDE SEQUENCE [LARGE SCALE GENOMIC DNA]</scope>
    <source>
        <strain evidence="2 3">YIM 80766</strain>
    </source>
</reference>
<dbReference type="Pfam" id="PF12706">
    <property type="entry name" value="Lactamase_B_2"/>
    <property type="match status" value="1"/>
</dbReference>
<keyword evidence="3" id="KW-1185">Reference proteome</keyword>
<feature type="domain" description="Metallo-beta-lactamase" evidence="1">
    <location>
        <begin position="35"/>
        <end position="206"/>
    </location>
</feature>
<proteinExistence type="predicted"/>
<gene>
    <name evidence="2" type="ORF">A6035_15940</name>
</gene>
<dbReference type="RefSeq" id="WP_108848779.1">
    <property type="nucleotide sequence ID" value="NZ_CP015449.1"/>
</dbReference>